<dbReference type="SUPFAM" id="SSF53955">
    <property type="entry name" value="Lysozyme-like"/>
    <property type="match status" value="1"/>
</dbReference>
<dbReference type="CDD" id="cd00118">
    <property type="entry name" value="LysM"/>
    <property type="match status" value="2"/>
</dbReference>
<dbReference type="EMBL" id="FPHB01000020">
    <property type="protein sequence ID" value="SFV52520.1"/>
    <property type="molecule type" value="Genomic_DNA"/>
</dbReference>
<accession>A0A1W1BG37</accession>
<keyword evidence="2" id="KW-0326">Glycosidase</keyword>
<dbReference type="PANTHER" id="PTHR37423:SF2">
    <property type="entry name" value="MEMBRANE-BOUND LYTIC MUREIN TRANSGLYCOSYLASE C"/>
    <property type="match status" value="1"/>
</dbReference>
<dbReference type="InterPro" id="IPR008258">
    <property type="entry name" value="Transglycosylase_SLT_dom_1"/>
</dbReference>
<dbReference type="Pfam" id="PF01464">
    <property type="entry name" value="SLT"/>
    <property type="match status" value="1"/>
</dbReference>
<reference evidence="2" key="1">
    <citation type="submission" date="2016-10" db="EMBL/GenBank/DDBJ databases">
        <authorList>
            <person name="de Groot N.N."/>
        </authorList>
    </citation>
    <scope>NUCLEOTIDE SEQUENCE</scope>
</reference>
<dbReference type="SMART" id="SM00257">
    <property type="entry name" value="LysM"/>
    <property type="match status" value="3"/>
</dbReference>
<dbReference type="InterPro" id="IPR023346">
    <property type="entry name" value="Lysozyme-like_dom_sf"/>
</dbReference>
<dbReference type="GO" id="GO:0016798">
    <property type="term" value="F:hydrolase activity, acting on glycosyl bonds"/>
    <property type="evidence" value="ECO:0007669"/>
    <property type="project" value="UniProtKB-KW"/>
</dbReference>
<name>A0A1W1BG37_9ZZZZ</name>
<feature type="domain" description="LysM" evidence="1">
    <location>
        <begin position="305"/>
        <end position="348"/>
    </location>
</feature>
<evidence type="ECO:0000259" key="1">
    <source>
        <dbReference type="PROSITE" id="PS51782"/>
    </source>
</evidence>
<dbReference type="PROSITE" id="PS51782">
    <property type="entry name" value="LYSM"/>
    <property type="match status" value="2"/>
</dbReference>
<dbReference type="PANTHER" id="PTHR37423">
    <property type="entry name" value="SOLUBLE LYTIC MUREIN TRANSGLYCOSYLASE-RELATED"/>
    <property type="match status" value="1"/>
</dbReference>
<dbReference type="Gene3D" id="1.10.530.10">
    <property type="match status" value="1"/>
</dbReference>
<dbReference type="Gene3D" id="3.10.350.10">
    <property type="entry name" value="LysM domain"/>
    <property type="match status" value="2"/>
</dbReference>
<evidence type="ECO:0000313" key="2">
    <source>
        <dbReference type="EMBL" id="SFV52520.1"/>
    </source>
</evidence>
<protein>
    <submittedName>
        <fullName evidence="2">Membrane-bound lytic murein transglycosylase D</fullName>
        <ecNumber evidence="2">3.2.1.-</ecNumber>
    </submittedName>
</protein>
<sequence>MKRVILFLIPMLLSANLTYTLNYSKELQLLNSFDVDDSFIYDPVLNEMKRSLKKHYRTKHFFKAMDDAYIFIPSIKNILAEYGVPKEFLYLAMAESNFYNTAYSKKRAAGLWQFMPQTAKLYGLKIDEYVDERRDPIKSTKAAAKYLTYLHKKFGKWYLAAVAYNCGEGRVYRAIKRAHTDDLRVLLNPKKRYLPRESRLYIRKILALALLANDEQFLIDSEYSYLLNRANAYSLATVHLGRGASLKELSKQVGIPFKELKRLNRHLKYNFLPPYKDGYEIYIPYIKLADFKQKYHPAKNGNLYMVYHVKGGDNLSKIGKKFGVSYKVIMDFNNLKSSRLRLRQKLIIPIERGKRGVKRIKSKHYYIVKRGDTLRSISRKYRVSIENIKLQNHLKTNIIRVGERLKIYE</sequence>
<dbReference type="Pfam" id="PF01476">
    <property type="entry name" value="LysM"/>
    <property type="match status" value="2"/>
</dbReference>
<keyword evidence="2" id="KW-0378">Hydrolase</keyword>
<feature type="domain" description="LysM" evidence="1">
    <location>
        <begin position="364"/>
        <end position="407"/>
    </location>
</feature>
<dbReference type="InterPro" id="IPR018392">
    <property type="entry name" value="LysM"/>
</dbReference>
<dbReference type="EC" id="3.2.1.-" evidence="2"/>
<proteinExistence type="predicted"/>
<gene>
    <name evidence="2" type="ORF">MNB_SM-7-1268</name>
</gene>
<organism evidence="2">
    <name type="scientific">hydrothermal vent metagenome</name>
    <dbReference type="NCBI Taxonomy" id="652676"/>
    <lineage>
        <taxon>unclassified sequences</taxon>
        <taxon>metagenomes</taxon>
        <taxon>ecological metagenomes</taxon>
    </lineage>
</organism>
<dbReference type="SUPFAM" id="SSF54106">
    <property type="entry name" value="LysM domain"/>
    <property type="match status" value="2"/>
</dbReference>
<dbReference type="InterPro" id="IPR036779">
    <property type="entry name" value="LysM_dom_sf"/>
</dbReference>
<dbReference type="AlphaFoldDB" id="A0A1W1BG37"/>
<dbReference type="CDD" id="cd16894">
    <property type="entry name" value="MltD-like"/>
    <property type="match status" value="1"/>
</dbReference>